<dbReference type="InterPro" id="IPR011990">
    <property type="entry name" value="TPR-like_helical_dom_sf"/>
</dbReference>
<evidence type="ECO:0000313" key="3">
    <source>
        <dbReference type="Proteomes" id="UP001592581"/>
    </source>
</evidence>
<dbReference type="CDD" id="cd00093">
    <property type="entry name" value="HTH_XRE"/>
    <property type="match status" value="1"/>
</dbReference>
<reference evidence="2 3" key="1">
    <citation type="submission" date="2024-06" db="EMBL/GenBank/DDBJ databases">
        <authorList>
            <person name="Lee S.D."/>
        </authorList>
    </citation>
    <scope>NUCLEOTIDE SEQUENCE [LARGE SCALE GENOMIC DNA]</scope>
    <source>
        <strain evidence="2 3">N1-10</strain>
    </source>
</reference>
<dbReference type="EMBL" id="JBEUKS010000005">
    <property type="protein sequence ID" value="MFC1439763.1"/>
    <property type="molecule type" value="Genomic_DNA"/>
</dbReference>
<dbReference type="InterPro" id="IPR001387">
    <property type="entry name" value="Cro/C1-type_HTH"/>
</dbReference>
<proteinExistence type="predicted"/>
<dbReference type="RefSeq" id="WP_380565354.1">
    <property type="nucleotide sequence ID" value="NZ_JBEUKS010000005.1"/>
</dbReference>
<dbReference type="SMART" id="SM00530">
    <property type="entry name" value="HTH_XRE"/>
    <property type="match status" value="1"/>
</dbReference>
<dbReference type="SUPFAM" id="SSF48452">
    <property type="entry name" value="TPR-like"/>
    <property type="match status" value="1"/>
</dbReference>
<protein>
    <submittedName>
        <fullName evidence="2">Helix-turn-helix domain-containing protein</fullName>
    </submittedName>
</protein>
<evidence type="ECO:0000313" key="2">
    <source>
        <dbReference type="EMBL" id="MFC1439763.1"/>
    </source>
</evidence>
<feature type="domain" description="HTH cro/C1-type" evidence="1">
    <location>
        <begin position="7"/>
        <end position="61"/>
    </location>
</feature>
<dbReference type="InterPro" id="IPR010982">
    <property type="entry name" value="Lambda_DNA-bd_dom_sf"/>
</dbReference>
<sequence length="409" mass="44503">MSRRTELVKRRKALGLSQEAFASAAETDHATVGRWERGEATPQPAYRPKLMRLLKVDADGLDRLLSADQTAGVSSLAVAADSGDPDDMIRRDFLRLLALTGSMAMLPVGAQMPEECFEDFEAMNGHLWQVYQLARTKSAVLPLVRDQLSVLSGACASGLGSKRLCVLSADLFQLAGEVFFDGDRYTDAAQCYMLAMSASREAGAYDLWACALTRHAYVGLYERQHGEASEMLTVAERVALHGDSSLSTRHWVASVQAQAFAGLGALDDCERALERAEHVVELPASSNAGWLRFDGSRLAEERGARYVELGRLDLAEKALTTALRQSPLAKGQSYRRRGAVLTDLAIIGAKRKDVEETLTHAHEAVDLARRSGSGYIARRLQSLRTELAPVVGDARIADLDAEIVALNVS</sequence>
<name>A0ABV6XNE4_9ACTN</name>
<dbReference type="Proteomes" id="UP001592581">
    <property type="component" value="Unassembled WGS sequence"/>
</dbReference>
<gene>
    <name evidence="2" type="ORF">ABUW04_16015</name>
</gene>
<keyword evidence="3" id="KW-1185">Reference proteome</keyword>
<dbReference type="Gene3D" id="1.25.40.10">
    <property type="entry name" value="Tetratricopeptide repeat domain"/>
    <property type="match status" value="1"/>
</dbReference>
<dbReference type="Pfam" id="PF01381">
    <property type="entry name" value="HTH_3"/>
    <property type="match status" value="1"/>
</dbReference>
<dbReference type="PROSITE" id="PS50943">
    <property type="entry name" value="HTH_CROC1"/>
    <property type="match status" value="1"/>
</dbReference>
<dbReference type="Gene3D" id="1.10.260.40">
    <property type="entry name" value="lambda repressor-like DNA-binding domains"/>
    <property type="match status" value="1"/>
</dbReference>
<accession>A0ABV6XNE4</accession>
<organism evidence="2 3">
    <name type="scientific">Streptacidiphilus jeojiensis</name>
    <dbReference type="NCBI Taxonomy" id="3229225"/>
    <lineage>
        <taxon>Bacteria</taxon>
        <taxon>Bacillati</taxon>
        <taxon>Actinomycetota</taxon>
        <taxon>Actinomycetes</taxon>
        <taxon>Kitasatosporales</taxon>
        <taxon>Streptomycetaceae</taxon>
        <taxon>Streptacidiphilus</taxon>
    </lineage>
</organism>
<comment type="caution">
    <text evidence="2">The sequence shown here is derived from an EMBL/GenBank/DDBJ whole genome shotgun (WGS) entry which is preliminary data.</text>
</comment>
<dbReference type="SUPFAM" id="SSF47413">
    <property type="entry name" value="lambda repressor-like DNA-binding domains"/>
    <property type="match status" value="1"/>
</dbReference>
<evidence type="ECO:0000259" key="1">
    <source>
        <dbReference type="PROSITE" id="PS50943"/>
    </source>
</evidence>